<evidence type="ECO:0000313" key="3">
    <source>
        <dbReference type="Proteomes" id="UP000198949"/>
    </source>
</evidence>
<dbReference type="AlphaFoldDB" id="A0A1G7CEB9"/>
<organism evidence="2 3">
    <name type="scientific">Glycomyces harbinensis</name>
    <dbReference type="NCBI Taxonomy" id="58114"/>
    <lineage>
        <taxon>Bacteria</taxon>
        <taxon>Bacillati</taxon>
        <taxon>Actinomycetota</taxon>
        <taxon>Actinomycetes</taxon>
        <taxon>Glycomycetales</taxon>
        <taxon>Glycomycetaceae</taxon>
        <taxon>Glycomyces</taxon>
    </lineage>
</organism>
<dbReference type="InterPro" id="IPR001509">
    <property type="entry name" value="Epimerase_deHydtase"/>
</dbReference>
<dbReference type="SUPFAM" id="SSF51735">
    <property type="entry name" value="NAD(P)-binding Rossmann-fold domains"/>
    <property type="match status" value="1"/>
</dbReference>
<keyword evidence="3" id="KW-1185">Reference proteome</keyword>
<sequence>MARVAVTGGSGKLGRAAVRDLVEHGWDVVNLDRAPSPDNLAPFLSIDLTDYGQVVGALTGVDDRYDRIDAVVHLAAIPAPGLQANSAIFRNNILSTYNVFAAAKVAGIDNIVWASSETVLGLPFETPPPYLPVDEEYAPRPESTYSLVKTLEETMVGELCRWNPRLKATGLRFSNVMYVEDYAAFPAFESDPTLRDWNLWSYIDARDGALAIRLGLEREGTGKEVFVIASPDTVMSTPTPELVKAHYPDLELKRPVEGHETLLSIDKARRLLGYDPRHTWRDHV</sequence>
<proteinExistence type="predicted"/>
<dbReference type="RefSeq" id="WP_091040084.1">
    <property type="nucleotide sequence ID" value="NZ_FNAD01000019.1"/>
</dbReference>
<gene>
    <name evidence="2" type="ORF">SAMN05216270_119110</name>
</gene>
<reference evidence="3" key="1">
    <citation type="submission" date="2016-10" db="EMBL/GenBank/DDBJ databases">
        <authorList>
            <person name="Varghese N."/>
            <person name="Submissions S."/>
        </authorList>
    </citation>
    <scope>NUCLEOTIDE SEQUENCE [LARGE SCALE GENOMIC DNA]</scope>
    <source>
        <strain evidence="3">CGMCC 4.3516</strain>
    </source>
</reference>
<evidence type="ECO:0000259" key="1">
    <source>
        <dbReference type="Pfam" id="PF01370"/>
    </source>
</evidence>
<accession>A0A1G7CEB9</accession>
<dbReference type="InterPro" id="IPR036291">
    <property type="entry name" value="NAD(P)-bd_dom_sf"/>
</dbReference>
<feature type="domain" description="NAD-dependent epimerase/dehydratase" evidence="1">
    <location>
        <begin position="4"/>
        <end position="177"/>
    </location>
</feature>
<dbReference type="EMBL" id="FNAD01000019">
    <property type="protein sequence ID" value="SDE37631.1"/>
    <property type="molecule type" value="Genomic_DNA"/>
</dbReference>
<dbReference type="Pfam" id="PF01370">
    <property type="entry name" value="Epimerase"/>
    <property type="match status" value="1"/>
</dbReference>
<name>A0A1G7CEB9_9ACTN</name>
<dbReference type="Proteomes" id="UP000198949">
    <property type="component" value="Unassembled WGS sequence"/>
</dbReference>
<dbReference type="PANTHER" id="PTHR43245:SF55">
    <property type="entry name" value="NAD(P)-BINDING DOMAIN-CONTAINING PROTEIN"/>
    <property type="match status" value="1"/>
</dbReference>
<evidence type="ECO:0000313" key="2">
    <source>
        <dbReference type="EMBL" id="SDE37631.1"/>
    </source>
</evidence>
<dbReference type="InterPro" id="IPR050177">
    <property type="entry name" value="Lipid_A_modif_metabolic_enz"/>
</dbReference>
<dbReference type="PANTHER" id="PTHR43245">
    <property type="entry name" value="BIFUNCTIONAL POLYMYXIN RESISTANCE PROTEIN ARNA"/>
    <property type="match status" value="1"/>
</dbReference>
<dbReference type="Gene3D" id="3.40.50.720">
    <property type="entry name" value="NAD(P)-binding Rossmann-like Domain"/>
    <property type="match status" value="1"/>
</dbReference>
<dbReference type="OrthoDB" id="9795501at2"/>
<protein>
    <submittedName>
        <fullName evidence="2">Nucleoside-diphosphate-sugar epimerase</fullName>
    </submittedName>
</protein>
<dbReference type="STRING" id="58114.SAMN05216270_119110"/>